<dbReference type="PANTHER" id="PTHR23028:SF134">
    <property type="entry name" value="PUTATIVE (AFU_ORTHOLOGUE AFUA_4G08520)-RELATED"/>
    <property type="match status" value="1"/>
</dbReference>
<dbReference type="AlphaFoldDB" id="A0A370HJ57"/>
<evidence type="ECO:0000313" key="3">
    <source>
        <dbReference type="EMBL" id="RDI58559.1"/>
    </source>
</evidence>
<dbReference type="EMBL" id="QQBB01000005">
    <property type="protein sequence ID" value="RDI58559.1"/>
    <property type="molecule type" value="Genomic_DNA"/>
</dbReference>
<dbReference type="Proteomes" id="UP000254925">
    <property type="component" value="Unassembled WGS sequence"/>
</dbReference>
<evidence type="ECO:0000259" key="2">
    <source>
        <dbReference type="Pfam" id="PF01757"/>
    </source>
</evidence>
<feature type="transmembrane region" description="Helical" evidence="1">
    <location>
        <begin position="6"/>
        <end position="22"/>
    </location>
</feature>
<reference evidence="3 4" key="1">
    <citation type="submission" date="2018-07" db="EMBL/GenBank/DDBJ databases">
        <title>Genomic Encyclopedia of Type Strains, Phase IV (KMG-IV): sequencing the most valuable type-strain genomes for metagenomic binning, comparative biology and taxonomic classification.</title>
        <authorList>
            <person name="Goeker M."/>
        </authorList>
    </citation>
    <scope>NUCLEOTIDE SEQUENCE [LARGE SCALE GENOMIC DNA]</scope>
    <source>
        <strain evidence="3 4">DSM 14364</strain>
    </source>
</reference>
<keyword evidence="1" id="KW-0472">Membrane</keyword>
<proteinExistence type="predicted"/>
<feature type="transmembrane region" description="Helical" evidence="1">
    <location>
        <begin position="235"/>
        <end position="254"/>
    </location>
</feature>
<dbReference type="PANTHER" id="PTHR23028">
    <property type="entry name" value="ACETYLTRANSFERASE"/>
    <property type="match status" value="1"/>
</dbReference>
<feature type="transmembrane region" description="Helical" evidence="1">
    <location>
        <begin position="42"/>
        <end position="68"/>
    </location>
</feature>
<dbReference type="InterPro" id="IPR002656">
    <property type="entry name" value="Acyl_transf_3_dom"/>
</dbReference>
<feature type="transmembrane region" description="Helical" evidence="1">
    <location>
        <begin position="195"/>
        <end position="214"/>
    </location>
</feature>
<organism evidence="3 4">
    <name type="scientific">Microvirga subterranea</name>
    <dbReference type="NCBI Taxonomy" id="186651"/>
    <lineage>
        <taxon>Bacteria</taxon>
        <taxon>Pseudomonadati</taxon>
        <taxon>Pseudomonadota</taxon>
        <taxon>Alphaproteobacteria</taxon>
        <taxon>Hyphomicrobiales</taxon>
        <taxon>Methylobacteriaceae</taxon>
        <taxon>Microvirga</taxon>
    </lineage>
</organism>
<keyword evidence="4" id="KW-1185">Reference proteome</keyword>
<protein>
    <submittedName>
        <fullName evidence="3">Peptidoglycan/LPS O-acetylase OafA/YrhL</fullName>
    </submittedName>
</protein>
<gene>
    <name evidence="3" type="ORF">DES45_10582</name>
</gene>
<sequence>MNGESAVLVFFVLSGFVLRLSLERIDTSEAWRTVAVFCTNRVFRLFPILIVSVVCFKLLGSVCVRIGITSFPLVTWDAVIRNSLLTDILVIGPSWSIQTELAATAVILASYFLKRHFGFVGLIIAALYTCFAIDFPLLVGRAANLWPYSLAFVLGMIVAEKDIIAGLRAKTGPSAQILFLIGFLVGRHIVVRAGVSGLIAQSVFGALLVGSLVAHKDGVLGRFLEGSVSQFLGRISYSLYLVNVLWLYFLWAVLPIPATTNTPAVIFVGLISATGAFLISVPLSWLTYQWIEVPGIWLGKRVAALFKQRAPSPVAEPV</sequence>
<feature type="transmembrane region" description="Helical" evidence="1">
    <location>
        <begin position="171"/>
        <end position="189"/>
    </location>
</feature>
<feature type="transmembrane region" description="Helical" evidence="1">
    <location>
        <begin position="266"/>
        <end position="291"/>
    </location>
</feature>
<keyword evidence="1" id="KW-1133">Transmembrane helix</keyword>
<comment type="caution">
    <text evidence="3">The sequence shown here is derived from an EMBL/GenBank/DDBJ whole genome shotgun (WGS) entry which is preliminary data.</text>
</comment>
<evidence type="ECO:0000313" key="4">
    <source>
        <dbReference type="Proteomes" id="UP000254925"/>
    </source>
</evidence>
<dbReference type="Pfam" id="PF01757">
    <property type="entry name" value="Acyl_transf_3"/>
    <property type="match status" value="1"/>
</dbReference>
<evidence type="ECO:0000256" key="1">
    <source>
        <dbReference type="SAM" id="Phobius"/>
    </source>
</evidence>
<feature type="transmembrane region" description="Helical" evidence="1">
    <location>
        <begin position="119"/>
        <end position="139"/>
    </location>
</feature>
<feature type="transmembrane region" description="Helical" evidence="1">
    <location>
        <begin position="88"/>
        <end position="112"/>
    </location>
</feature>
<feature type="domain" description="Acyltransferase 3" evidence="2">
    <location>
        <begin position="6"/>
        <end position="280"/>
    </location>
</feature>
<name>A0A370HJ57_9HYPH</name>
<dbReference type="GO" id="GO:0016747">
    <property type="term" value="F:acyltransferase activity, transferring groups other than amino-acyl groups"/>
    <property type="evidence" value="ECO:0007669"/>
    <property type="project" value="InterPro"/>
</dbReference>
<keyword evidence="1" id="KW-0812">Transmembrane</keyword>
<accession>A0A370HJ57</accession>
<dbReference type="InterPro" id="IPR050879">
    <property type="entry name" value="Acyltransferase_3"/>
</dbReference>